<sequence length="50" mass="5310">MVSAARVARRQPCTLHTTGRGTVLALGAAAFAAWGPRTPRRARCAYGRAQ</sequence>
<name>A0A835RJ60_VANPL</name>
<gene>
    <name evidence="1" type="ORF">HPP92_006837</name>
</gene>
<accession>A0A835RJ60</accession>
<dbReference type="EMBL" id="JADCNM010000003">
    <property type="protein sequence ID" value="KAG0489974.1"/>
    <property type="molecule type" value="Genomic_DNA"/>
</dbReference>
<dbReference type="AlphaFoldDB" id="A0A835RJ60"/>
<comment type="caution">
    <text evidence="1">The sequence shown here is derived from an EMBL/GenBank/DDBJ whole genome shotgun (WGS) entry which is preliminary data.</text>
</comment>
<protein>
    <submittedName>
        <fullName evidence="1">Uncharacterized protein</fullName>
    </submittedName>
</protein>
<reference evidence="1 2" key="1">
    <citation type="journal article" date="2020" name="Nat. Food">
        <title>A phased Vanilla planifolia genome enables genetic improvement of flavour and production.</title>
        <authorList>
            <person name="Hasing T."/>
            <person name="Tang H."/>
            <person name="Brym M."/>
            <person name="Khazi F."/>
            <person name="Huang T."/>
            <person name="Chambers A.H."/>
        </authorList>
    </citation>
    <scope>NUCLEOTIDE SEQUENCE [LARGE SCALE GENOMIC DNA]</scope>
    <source>
        <tissue evidence="1">Leaf</tissue>
    </source>
</reference>
<dbReference type="Proteomes" id="UP000639772">
    <property type="component" value="Chromosome 3"/>
</dbReference>
<proteinExistence type="predicted"/>
<evidence type="ECO:0000313" key="1">
    <source>
        <dbReference type="EMBL" id="KAG0489974.1"/>
    </source>
</evidence>
<evidence type="ECO:0000313" key="2">
    <source>
        <dbReference type="Proteomes" id="UP000639772"/>
    </source>
</evidence>
<organism evidence="1 2">
    <name type="scientific">Vanilla planifolia</name>
    <name type="common">Vanilla</name>
    <dbReference type="NCBI Taxonomy" id="51239"/>
    <lineage>
        <taxon>Eukaryota</taxon>
        <taxon>Viridiplantae</taxon>
        <taxon>Streptophyta</taxon>
        <taxon>Embryophyta</taxon>
        <taxon>Tracheophyta</taxon>
        <taxon>Spermatophyta</taxon>
        <taxon>Magnoliopsida</taxon>
        <taxon>Liliopsida</taxon>
        <taxon>Asparagales</taxon>
        <taxon>Orchidaceae</taxon>
        <taxon>Vanilloideae</taxon>
        <taxon>Vanilleae</taxon>
        <taxon>Vanilla</taxon>
    </lineage>
</organism>